<name>A0A233S301_STRDA</name>
<dbReference type="OrthoDB" id="4306395at2"/>
<organism evidence="1 2">
    <name type="scientific">Streptomyces diastatochromogenes</name>
    <dbReference type="NCBI Taxonomy" id="42236"/>
    <lineage>
        <taxon>Bacteria</taxon>
        <taxon>Bacillati</taxon>
        <taxon>Actinomycetota</taxon>
        <taxon>Actinomycetes</taxon>
        <taxon>Kitasatosporales</taxon>
        <taxon>Streptomycetaceae</taxon>
        <taxon>Streptomyces</taxon>
    </lineage>
</organism>
<dbReference type="EMBL" id="MCGQ01000039">
    <property type="protein sequence ID" value="OXY90002.1"/>
    <property type="molecule type" value="Genomic_DNA"/>
</dbReference>
<dbReference type="Proteomes" id="UP000215483">
    <property type="component" value="Unassembled WGS sequence"/>
</dbReference>
<gene>
    <name evidence="1" type="ORF">BEK98_35680</name>
</gene>
<evidence type="ECO:0000313" key="2">
    <source>
        <dbReference type="Proteomes" id="UP000215483"/>
    </source>
</evidence>
<dbReference type="AlphaFoldDB" id="A0A233S301"/>
<comment type="caution">
    <text evidence="1">The sequence shown here is derived from an EMBL/GenBank/DDBJ whole genome shotgun (WGS) entry which is preliminary data.</text>
</comment>
<dbReference type="RefSeq" id="WP_094221056.1">
    <property type="nucleotide sequence ID" value="NZ_MCGQ01000039.1"/>
</dbReference>
<evidence type="ECO:0000313" key="1">
    <source>
        <dbReference type="EMBL" id="OXY90002.1"/>
    </source>
</evidence>
<proteinExistence type="predicted"/>
<keyword evidence="2" id="KW-1185">Reference proteome</keyword>
<reference evidence="1 2" key="1">
    <citation type="submission" date="2016-07" db="EMBL/GenBank/DDBJ databases">
        <title>Draft genome of Streptomyces diastatochromogenes.</title>
        <authorList>
            <person name="Podduturi R."/>
            <person name="Lukassen M.B."/>
            <person name="Clausen N."/>
            <person name="Nielsen J.L."/>
            <person name="Jorgensen N.O."/>
        </authorList>
    </citation>
    <scope>NUCLEOTIDE SEQUENCE [LARGE SCALE GENOMIC DNA]</scope>
    <source>
        <strain evidence="1 2">DSM 40608</strain>
    </source>
</reference>
<dbReference type="PROSITE" id="PS51257">
    <property type="entry name" value="PROKAR_LIPOPROTEIN"/>
    <property type="match status" value="1"/>
</dbReference>
<accession>A0A233S301</accession>
<protein>
    <submittedName>
        <fullName evidence="1">Uncharacterized protein</fullName>
    </submittedName>
</protein>
<sequence length="202" mass="21668">MDTLTKLNTLSLILCAGLVAMACVKADRVRAWRSSINPSAPELPDAAFVVGRVTLVTVAAIGVYASLQGFGVADDLSWDDRELSSAVQHARDDLDGYMFRVDDSGTPDYFNSYESLLEDKVVENGGGDAPQDGVTATAADGNTADDAYFTVTAEGADGAFCTHIERTRSKKDDYSPPGLNGRESFLKYRGYRMAVTAEQGEC</sequence>